<reference evidence="2" key="1">
    <citation type="submission" date="2020-07" db="EMBL/GenBank/DDBJ databases">
        <title>Multicomponent nature underlies the extraordinary mechanical properties of spider dragline silk.</title>
        <authorList>
            <person name="Kono N."/>
            <person name="Nakamura H."/>
            <person name="Mori M."/>
            <person name="Yoshida Y."/>
            <person name="Ohtoshi R."/>
            <person name="Malay A.D."/>
            <person name="Moran D.A.P."/>
            <person name="Tomita M."/>
            <person name="Numata K."/>
            <person name="Arakawa K."/>
        </authorList>
    </citation>
    <scope>NUCLEOTIDE SEQUENCE</scope>
</reference>
<accession>A0A8X6L7B4</accession>
<feature type="region of interest" description="Disordered" evidence="1">
    <location>
        <begin position="1"/>
        <end position="21"/>
    </location>
</feature>
<evidence type="ECO:0000313" key="2">
    <source>
        <dbReference type="EMBL" id="GFQ98151.1"/>
    </source>
</evidence>
<evidence type="ECO:0000313" key="3">
    <source>
        <dbReference type="Proteomes" id="UP000887116"/>
    </source>
</evidence>
<sequence>MSKGYISDAISHKMSGEGSRLKKKYPKESTFLEKQLDTWITNLHKCGKIVAQSSTDSADTMKGIPPMRDDSSQN</sequence>
<organism evidence="2 3">
    <name type="scientific">Trichonephila clavata</name>
    <name type="common">Joro spider</name>
    <name type="synonym">Nephila clavata</name>
    <dbReference type="NCBI Taxonomy" id="2740835"/>
    <lineage>
        <taxon>Eukaryota</taxon>
        <taxon>Metazoa</taxon>
        <taxon>Ecdysozoa</taxon>
        <taxon>Arthropoda</taxon>
        <taxon>Chelicerata</taxon>
        <taxon>Arachnida</taxon>
        <taxon>Araneae</taxon>
        <taxon>Araneomorphae</taxon>
        <taxon>Entelegynae</taxon>
        <taxon>Araneoidea</taxon>
        <taxon>Nephilidae</taxon>
        <taxon>Trichonephila</taxon>
    </lineage>
</organism>
<dbReference type="EMBL" id="BMAO01034664">
    <property type="protein sequence ID" value="GFQ98151.1"/>
    <property type="molecule type" value="Genomic_DNA"/>
</dbReference>
<feature type="region of interest" description="Disordered" evidence="1">
    <location>
        <begin position="52"/>
        <end position="74"/>
    </location>
</feature>
<dbReference type="Proteomes" id="UP000887116">
    <property type="component" value="Unassembled WGS sequence"/>
</dbReference>
<dbReference type="OrthoDB" id="10490528at2759"/>
<proteinExistence type="predicted"/>
<keyword evidence="3" id="KW-1185">Reference proteome</keyword>
<evidence type="ECO:0000256" key="1">
    <source>
        <dbReference type="SAM" id="MobiDB-lite"/>
    </source>
</evidence>
<comment type="caution">
    <text evidence="2">The sequence shown here is derived from an EMBL/GenBank/DDBJ whole genome shotgun (WGS) entry which is preliminary data.</text>
</comment>
<gene>
    <name evidence="2" type="ORF">TNCT_149121</name>
</gene>
<protein>
    <submittedName>
        <fullName evidence="2">Uncharacterized protein</fullName>
    </submittedName>
</protein>
<name>A0A8X6L7B4_TRICU</name>
<dbReference type="AlphaFoldDB" id="A0A8X6L7B4"/>